<sequence length="170" mass="19033">MLALFRTEPWPTNNNKNNTNNKNNNRSAHPVIRLHLYMVVSLLTACFLLRTERDLQQVSASFGFASLGLPSKPVAAKVFAPSRFKEILDYRTVTAKAYQGLPLAALSSPSRFSILESLVKGLDEKLHLGSVFQDPERGRCVNGALRGRGNLQYSWQRDGTRVQLKCAQMI</sequence>
<feature type="region of interest" description="Disordered" evidence="1">
    <location>
        <begin position="1"/>
        <end position="26"/>
    </location>
</feature>
<dbReference type="Proteomes" id="UP000654075">
    <property type="component" value="Unassembled WGS sequence"/>
</dbReference>
<reference evidence="2" key="1">
    <citation type="submission" date="2021-02" db="EMBL/GenBank/DDBJ databases">
        <authorList>
            <person name="Dougan E. K."/>
            <person name="Rhodes N."/>
            <person name="Thang M."/>
            <person name="Chan C."/>
        </authorList>
    </citation>
    <scope>NUCLEOTIDE SEQUENCE</scope>
</reference>
<evidence type="ECO:0000313" key="3">
    <source>
        <dbReference type="Proteomes" id="UP000654075"/>
    </source>
</evidence>
<dbReference type="AlphaFoldDB" id="A0A813DX12"/>
<organism evidence="2 3">
    <name type="scientific">Polarella glacialis</name>
    <name type="common">Dinoflagellate</name>
    <dbReference type="NCBI Taxonomy" id="89957"/>
    <lineage>
        <taxon>Eukaryota</taxon>
        <taxon>Sar</taxon>
        <taxon>Alveolata</taxon>
        <taxon>Dinophyceae</taxon>
        <taxon>Suessiales</taxon>
        <taxon>Suessiaceae</taxon>
        <taxon>Polarella</taxon>
    </lineage>
</organism>
<dbReference type="EMBL" id="CAJNNV010004532">
    <property type="protein sequence ID" value="CAE8590876.1"/>
    <property type="molecule type" value="Genomic_DNA"/>
</dbReference>
<comment type="caution">
    <text evidence="2">The sequence shown here is derived from an EMBL/GenBank/DDBJ whole genome shotgun (WGS) entry which is preliminary data.</text>
</comment>
<protein>
    <submittedName>
        <fullName evidence="2">Uncharacterized protein</fullName>
    </submittedName>
</protein>
<proteinExistence type="predicted"/>
<gene>
    <name evidence="2" type="ORF">PGLA1383_LOCUS9585</name>
</gene>
<accession>A0A813DX12</accession>
<keyword evidence="3" id="KW-1185">Reference proteome</keyword>
<evidence type="ECO:0000256" key="1">
    <source>
        <dbReference type="SAM" id="MobiDB-lite"/>
    </source>
</evidence>
<name>A0A813DX12_POLGL</name>
<feature type="compositionally biased region" description="Low complexity" evidence="1">
    <location>
        <begin position="12"/>
        <end position="25"/>
    </location>
</feature>
<evidence type="ECO:0000313" key="2">
    <source>
        <dbReference type="EMBL" id="CAE8590876.1"/>
    </source>
</evidence>